<evidence type="ECO:0000256" key="6">
    <source>
        <dbReference type="NCBIfam" id="TIGR00152"/>
    </source>
</evidence>
<evidence type="ECO:0000313" key="7">
    <source>
        <dbReference type="EMBL" id="MFC3148978.1"/>
    </source>
</evidence>
<organism evidence="7 8">
    <name type="scientific">Piscinibacterium candidicorallinum</name>
    <dbReference type="NCBI Taxonomy" id="1793872"/>
    <lineage>
        <taxon>Bacteria</taxon>
        <taxon>Pseudomonadati</taxon>
        <taxon>Pseudomonadota</taxon>
        <taxon>Betaproteobacteria</taxon>
        <taxon>Burkholderiales</taxon>
        <taxon>Piscinibacterium</taxon>
    </lineage>
</organism>
<dbReference type="RefSeq" id="WP_377305383.1">
    <property type="nucleotide sequence ID" value="NZ_CP180191.1"/>
</dbReference>
<keyword evidence="8" id="KW-1185">Reference proteome</keyword>
<accession>A0ABV7H899</accession>
<evidence type="ECO:0000256" key="3">
    <source>
        <dbReference type="ARBA" id="ARBA00022840"/>
    </source>
</evidence>
<keyword evidence="4 5" id="KW-0173">Coenzyme A biosynthesis</keyword>
<reference evidence="8" key="1">
    <citation type="journal article" date="2019" name="Int. J. Syst. Evol. Microbiol.">
        <title>The Global Catalogue of Microorganisms (GCM) 10K type strain sequencing project: providing services to taxonomists for standard genome sequencing and annotation.</title>
        <authorList>
            <consortium name="The Broad Institute Genomics Platform"/>
            <consortium name="The Broad Institute Genome Sequencing Center for Infectious Disease"/>
            <person name="Wu L."/>
            <person name="Ma J."/>
        </authorList>
    </citation>
    <scope>NUCLEOTIDE SEQUENCE [LARGE SCALE GENOMIC DNA]</scope>
    <source>
        <strain evidence="8">KCTC 52168</strain>
    </source>
</reference>
<comment type="caution">
    <text evidence="7">The sequence shown here is derived from an EMBL/GenBank/DDBJ whole genome shotgun (WGS) entry which is preliminary data.</text>
</comment>
<name>A0ABV7H899_9BURK</name>
<dbReference type="Pfam" id="PF01121">
    <property type="entry name" value="CoaE"/>
    <property type="match status" value="1"/>
</dbReference>
<dbReference type="PANTHER" id="PTHR10695">
    <property type="entry name" value="DEPHOSPHO-COA KINASE-RELATED"/>
    <property type="match status" value="1"/>
</dbReference>
<dbReference type="EMBL" id="JBHRTI010000010">
    <property type="protein sequence ID" value="MFC3148978.1"/>
    <property type="molecule type" value="Genomic_DNA"/>
</dbReference>
<dbReference type="PROSITE" id="PS51219">
    <property type="entry name" value="DPCK"/>
    <property type="match status" value="1"/>
</dbReference>
<dbReference type="PANTHER" id="PTHR10695:SF46">
    <property type="entry name" value="BIFUNCTIONAL COENZYME A SYNTHASE-RELATED"/>
    <property type="match status" value="1"/>
</dbReference>
<dbReference type="Gene3D" id="3.40.50.300">
    <property type="entry name" value="P-loop containing nucleotide triphosphate hydrolases"/>
    <property type="match status" value="1"/>
</dbReference>
<feature type="binding site" evidence="5">
    <location>
        <begin position="10"/>
        <end position="15"/>
    </location>
    <ligand>
        <name>ATP</name>
        <dbReference type="ChEBI" id="CHEBI:30616"/>
    </ligand>
</feature>
<protein>
    <recommendedName>
        <fullName evidence="5 6">Dephospho-CoA kinase</fullName>
        <ecNumber evidence="5 6">2.7.1.24</ecNumber>
    </recommendedName>
    <alternativeName>
        <fullName evidence="5">Dephosphocoenzyme A kinase</fullName>
    </alternativeName>
</protein>
<gene>
    <name evidence="5 7" type="primary">coaE</name>
    <name evidence="7" type="ORF">ACFOEN_15235</name>
</gene>
<proteinExistence type="inferred from homology"/>
<keyword evidence="5 7" id="KW-0808">Transferase</keyword>
<comment type="pathway">
    <text evidence="5">Cofactor biosynthesis; coenzyme A biosynthesis; CoA from (R)-pantothenate: step 5/5.</text>
</comment>
<keyword evidence="2 5" id="KW-0547">Nucleotide-binding</keyword>
<dbReference type="CDD" id="cd02022">
    <property type="entry name" value="DPCK"/>
    <property type="match status" value="1"/>
</dbReference>
<dbReference type="EC" id="2.7.1.24" evidence="5 6"/>
<dbReference type="SUPFAM" id="SSF52540">
    <property type="entry name" value="P-loop containing nucleoside triphosphate hydrolases"/>
    <property type="match status" value="1"/>
</dbReference>
<comment type="function">
    <text evidence="5">Catalyzes the phosphorylation of the 3'-hydroxyl group of dephosphocoenzyme A to form coenzyme A.</text>
</comment>
<dbReference type="HAMAP" id="MF_00376">
    <property type="entry name" value="Dephospho_CoA_kinase"/>
    <property type="match status" value="1"/>
</dbReference>
<dbReference type="InterPro" id="IPR001977">
    <property type="entry name" value="Depp_CoAkinase"/>
</dbReference>
<comment type="subcellular location">
    <subcellularLocation>
        <location evidence="5">Cytoplasm</location>
    </subcellularLocation>
</comment>
<evidence type="ECO:0000313" key="8">
    <source>
        <dbReference type="Proteomes" id="UP001595556"/>
    </source>
</evidence>
<dbReference type="GO" id="GO:0004140">
    <property type="term" value="F:dephospho-CoA kinase activity"/>
    <property type="evidence" value="ECO:0007669"/>
    <property type="project" value="UniProtKB-EC"/>
</dbReference>
<dbReference type="NCBIfam" id="TIGR00152">
    <property type="entry name" value="dephospho-CoA kinase"/>
    <property type="match status" value="1"/>
</dbReference>
<comment type="catalytic activity">
    <reaction evidence="5">
        <text>3'-dephospho-CoA + ATP = ADP + CoA + H(+)</text>
        <dbReference type="Rhea" id="RHEA:18245"/>
        <dbReference type="ChEBI" id="CHEBI:15378"/>
        <dbReference type="ChEBI" id="CHEBI:30616"/>
        <dbReference type="ChEBI" id="CHEBI:57287"/>
        <dbReference type="ChEBI" id="CHEBI:57328"/>
        <dbReference type="ChEBI" id="CHEBI:456216"/>
        <dbReference type="EC" id="2.7.1.24"/>
    </reaction>
</comment>
<evidence type="ECO:0000256" key="1">
    <source>
        <dbReference type="ARBA" id="ARBA00009018"/>
    </source>
</evidence>
<sequence>MLIGLTGGIGSGKSAAADTLGALGADLVDADAISHALTASGGKALPAIRDALGDQAIGSDGALDRSWVRARVFADDEARQQLNAILHPMIRAECEARIAARQGLYRVLVVPLMVESGHWLQALDRLLVIDCPEATQIARVQARSALSAEMVHAIMAQQATRAQRRAAADDVILNDGSLEQLKAHASALHERYTRMATGAAR</sequence>
<evidence type="ECO:0000256" key="4">
    <source>
        <dbReference type="ARBA" id="ARBA00022993"/>
    </source>
</evidence>
<comment type="similarity">
    <text evidence="1 5">Belongs to the CoaE family.</text>
</comment>
<keyword evidence="5 7" id="KW-0418">Kinase</keyword>
<keyword evidence="3 5" id="KW-0067">ATP-binding</keyword>
<dbReference type="Proteomes" id="UP001595556">
    <property type="component" value="Unassembled WGS sequence"/>
</dbReference>
<evidence type="ECO:0000256" key="5">
    <source>
        <dbReference type="HAMAP-Rule" id="MF_00376"/>
    </source>
</evidence>
<evidence type="ECO:0000256" key="2">
    <source>
        <dbReference type="ARBA" id="ARBA00022741"/>
    </source>
</evidence>
<keyword evidence="5" id="KW-0963">Cytoplasm</keyword>
<dbReference type="InterPro" id="IPR027417">
    <property type="entry name" value="P-loop_NTPase"/>
</dbReference>